<gene>
    <name evidence="2" type="ORF">F0L46_13645</name>
</gene>
<organism evidence="2 3">
    <name type="scientific">Salinarimonas soli</name>
    <dbReference type="NCBI Taxonomy" id="1638099"/>
    <lineage>
        <taxon>Bacteria</taxon>
        <taxon>Pseudomonadati</taxon>
        <taxon>Pseudomonadota</taxon>
        <taxon>Alphaproteobacteria</taxon>
        <taxon>Hyphomicrobiales</taxon>
        <taxon>Salinarimonadaceae</taxon>
        <taxon>Salinarimonas</taxon>
    </lineage>
</organism>
<proteinExistence type="predicted"/>
<sequence length="133" mass="14423">MHHDHQRTQTESIQSLFGEALRESGDLARKELALFRTEMADNVRSLVMGIAMLLAAAVFGMATLILLTNAFVEWLATVVNSEALAALITAGITAAIAIGLGLFARSKFSSITPNHTVRSIQRDADLLSERVSR</sequence>
<accession>A0A5B2VAX5</accession>
<evidence type="ECO:0000256" key="1">
    <source>
        <dbReference type="SAM" id="Phobius"/>
    </source>
</evidence>
<comment type="caution">
    <text evidence="2">The sequence shown here is derived from an EMBL/GenBank/DDBJ whole genome shotgun (WGS) entry which is preliminary data.</text>
</comment>
<keyword evidence="1" id="KW-1133">Transmembrane helix</keyword>
<reference evidence="2 3" key="1">
    <citation type="submission" date="2019-09" db="EMBL/GenBank/DDBJ databases">
        <title>Salinarimonas rosea gen. nov., sp. nov., a new member of the a-2 subgroup of the Proteobacteria.</title>
        <authorList>
            <person name="Liu J."/>
        </authorList>
    </citation>
    <scope>NUCLEOTIDE SEQUENCE [LARGE SCALE GENOMIC DNA]</scope>
    <source>
        <strain evidence="2 3">BN140002</strain>
    </source>
</reference>
<dbReference type="RefSeq" id="WP_149818419.1">
    <property type="nucleotide sequence ID" value="NZ_VUOA01000024.1"/>
</dbReference>
<reference evidence="2 3" key="2">
    <citation type="submission" date="2019-09" db="EMBL/GenBank/DDBJ databases">
        <authorList>
            <person name="Jin C."/>
        </authorList>
    </citation>
    <scope>NUCLEOTIDE SEQUENCE [LARGE SCALE GENOMIC DNA]</scope>
    <source>
        <strain evidence="2 3">BN140002</strain>
    </source>
</reference>
<feature type="transmembrane region" description="Helical" evidence="1">
    <location>
        <begin position="83"/>
        <end position="104"/>
    </location>
</feature>
<dbReference type="AlphaFoldDB" id="A0A5B2VAX5"/>
<dbReference type="OrthoDB" id="7997969at2"/>
<evidence type="ECO:0000313" key="2">
    <source>
        <dbReference type="EMBL" id="KAA2236673.1"/>
    </source>
</evidence>
<name>A0A5B2VAX5_9HYPH</name>
<dbReference type="Pfam" id="PF07332">
    <property type="entry name" value="Phage_holin_3_6"/>
    <property type="match status" value="1"/>
</dbReference>
<evidence type="ECO:0000313" key="3">
    <source>
        <dbReference type="Proteomes" id="UP000323142"/>
    </source>
</evidence>
<feature type="transmembrane region" description="Helical" evidence="1">
    <location>
        <begin position="46"/>
        <end position="71"/>
    </location>
</feature>
<keyword evidence="3" id="KW-1185">Reference proteome</keyword>
<keyword evidence="1" id="KW-0472">Membrane</keyword>
<dbReference type="EMBL" id="VUOA01000024">
    <property type="protein sequence ID" value="KAA2236673.1"/>
    <property type="molecule type" value="Genomic_DNA"/>
</dbReference>
<dbReference type="InterPro" id="IPR009937">
    <property type="entry name" value="Phage_holin_3_6"/>
</dbReference>
<protein>
    <submittedName>
        <fullName evidence="2">Phage holin family protein</fullName>
    </submittedName>
</protein>
<dbReference type="Proteomes" id="UP000323142">
    <property type="component" value="Unassembled WGS sequence"/>
</dbReference>
<keyword evidence="1" id="KW-0812">Transmembrane</keyword>